<feature type="transmembrane region" description="Helical" evidence="9">
    <location>
        <begin position="158"/>
        <end position="181"/>
    </location>
</feature>
<keyword evidence="8 9" id="KW-0472">Membrane</keyword>
<evidence type="ECO:0000256" key="4">
    <source>
        <dbReference type="ARBA" id="ARBA00022475"/>
    </source>
</evidence>
<feature type="domain" description="Cation/H+ exchanger transmembrane" evidence="10">
    <location>
        <begin position="22"/>
        <end position="420"/>
    </location>
</feature>
<keyword evidence="5 9" id="KW-0812">Transmembrane</keyword>
<dbReference type="GO" id="GO:0005886">
    <property type="term" value="C:plasma membrane"/>
    <property type="evidence" value="ECO:0007669"/>
    <property type="project" value="UniProtKB-SubCell"/>
</dbReference>
<protein>
    <submittedName>
        <fullName evidence="11">Sodium/hydrogen exchanger</fullName>
    </submittedName>
</protein>
<feature type="transmembrane region" description="Helical" evidence="9">
    <location>
        <begin position="201"/>
        <end position="227"/>
    </location>
</feature>
<dbReference type="AlphaFoldDB" id="I3ZWJ9"/>
<dbReference type="Gene3D" id="1.20.1530.20">
    <property type="match status" value="1"/>
</dbReference>
<feature type="transmembrane region" description="Helical" evidence="9">
    <location>
        <begin position="42"/>
        <end position="59"/>
    </location>
</feature>
<dbReference type="KEGG" id="thm:CL1_1888"/>
<evidence type="ECO:0000256" key="9">
    <source>
        <dbReference type="SAM" id="Phobius"/>
    </source>
</evidence>
<evidence type="ECO:0000256" key="6">
    <source>
        <dbReference type="ARBA" id="ARBA00022989"/>
    </source>
</evidence>
<accession>I3ZWJ9</accession>
<feature type="transmembrane region" description="Helical" evidence="9">
    <location>
        <begin position="298"/>
        <end position="316"/>
    </location>
</feature>
<dbReference type="RefSeq" id="WP_014789714.1">
    <property type="nucleotide sequence ID" value="NC_018015.1"/>
</dbReference>
<feature type="transmembrane region" description="Helical" evidence="9">
    <location>
        <begin position="65"/>
        <end position="83"/>
    </location>
</feature>
<reference evidence="11 12" key="1">
    <citation type="journal article" date="2012" name="J. Bacteriol.">
        <title>Complete Genome Sequence of the Hyperthermophilic Archaeon Thermococcus sp. Strain CL1, Isolated from a Paralvinella sp. Polychaete Worm Collected from a Hydrothermal Vent.</title>
        <authorList>
            <person name="Jung J.H."/>
            <person name="Holden J.F."/>
            <person name="Seo D.H."/>
            <person name="Park K.H."/>
            <person name="Shin H."/>
            <person name="Ryu S."/>
            <person name="Lee J.H."/>
            <person name="Park C.S."/>
        </authorList>
    </citation>
    <scope>NUCLEOTIDE SEQUENCE [LARGE SCALE GENOMIC DNA]</scope>
    <source>
        <strain evidence="12">DSM 27260 / KACC 17922 / CL1</strain>
    </source>
</reference>
<keyword evidence="12" id="KW-1185">Reference proteome</keyword>
<evidence type="ECO:0000256" key="3">
    <source>
        <dbReference type="ARBA" id="ARBA00022449"/>
    </source>
</evidence>
<evidence type="ECO:0000256" key="1">
    <source>
        <dbReference type="ARBA" id="ARBA00004651"/>
    </source>
</evidence>
<evidence type="ECO:0000256" key="5">
    <source>
        <dbReference type="ARBA" id="ARBA00022692"/>
    </source>
</evidence>
<organism evidence="11 12">
    <name type="scientific">Thermococcus cleftensis (strain DSM 27260 / KACC 17922 / CL1)</name>
    <dbReference type="NCBI Taxonomy" id="163003"/>
    <lineage>
        <taxon>Archaea</taxon>
        <taxon>Methanobacteriati</taxon>
        <taxon>Methanobacteriota</taxon>
        <taxon>Thermococci</taxon>
        <taxon>Thermococcales</taxon>
        <taxon>Thermococcaceae</taxon>
        <taxon>Thermococcus</taxon>
    </lineage>
</organism>
<evidence type="ECO:0000256" key="7">
    <source>
        <dbReference type="ARBA" id="ARBA00023065"/>
    </source>
</evidence>
<dbReference type="PANTHER" id="PTHR32507:SF0">
    <property type="entry name" value="NA(+)_H(+) ANTIPORTER 2-RELATED"/>
    <property type="match status" value="1"/>
</dbReference>
<sequence length="426" mass="46017">MPVVPGFGLGIEAIALASLVVLLSGILAMLISRKTKFPYTPLLVLLGVLVGPVLSLILPHTARVLFYYVRAFGLFLVLFAAGFDLKLHVLRRHKLVITLLDTAGLLGTALLAGWFFSWVFHVPLSVGFLFGAIVSGTDPATLIPLFREHEVPEDVETIIISESIFNGPLAIILTMVALFLVVPEVPGYAPIGPVLEGAGLYWAAVAYFLYQIFVSAAIGAAIAYMAYQAIVKLGLYRSPYTQILGLAMAFGGYVVGEFLGASGFLVVTVIGLILGNHREFFRKESSKVDDAVERNMEFNDVLSTFSVIFIFVLLGASLDLTGLEWKTIVVSLLVALFVIFVARPLASLVILPFTGLRRYLFISLEGPKGAVAASMAILPVVLGRVYGSPELVEWGELILSAGLMTVLLSMLLESAWVSPLREKLLG</sequence>
<dbReference type="GO" id="GO:0015297">
    <property type="term" value="F:antiporter activity"/>
    <property type="evidence" value="ECO:0007669"/>
    <property type="project" value="UniProtKB-KW"/>
</dbReference>
<evidence type="ECO:0000313" key="11">
    <source>
        <dbReference type="EMBL" id="AFL96083.1"/>
    </source>
</evidence>
<dbReference type="PANTHER" id="PTHR32507">
    <property type="entry name" value="NA(+)/H(+) ANTIPORTER 1"/>
    <property type="match status" value="1"/>
</dbReference>
<feature type="transmembrane region" description="Helical" evidence="9">
    <location>
        <begin position="398"/>
        <end position="417"/>
    </location>
</feature>
<proteinExistence type="predicted"/>
<feature type="transmembrane region" description="Helical" evidence="9">
    <location>
        <begin position="328"/>
        <end position="356"/>
    </location>
</feature>
<evidence type="ECO:0000256" key="2">
    <source>
        <dbReference type="ARBA" id="ARBA00022448"/>
    </source>
</evidence>
<feature type="transmembrane region" description="Helical" evidence="9">
    <location>
        <begin position="261"/>
        <end position="277"/>
    </location>
</feature>
<dbReference type="Proteomes" id="UP000006064">
    <property type="component" value="Chromosome"/>
</dbReference>
<keyword evidence="3" id="KW-0050">Antiport</keyword>
<dbReference type="InterPro" id="IPR006153">
    <property type="entry name" value="Cation/H_exchanger_TM"/>
</dbReference>
<keyword evidence="6 9" id="KW-1133">Transmembrane helix</keyword>
<dbReference type="STRING" id="163003.CL1_1888"/>
<evidence type="ECO:0000259" key="10">
    <source>
        <dbReference type="Pfam" id="PF00999"/>
    </source>
</evidence>
<dbReference type="EMBL" id="CP003651">
    <property type="protein sequence ID" value="AFL96083.1"/>
    <property type="molecule type" value="Genomic_DNA"/>
</dbReference>
<name>I3ZWJ9_THECF</name>
<feature type="transmembrane region" description="Helical" evidence="9">
    <location>
        <begin position="368"/>
        <end position="386"/>
    </location>
</feature>
<keyword evidence="7" id="KW-0406">Ion transport</keyword>
<gene>
    <name evidence="11" type="ORF">CL1_1888</name>
</gene>
<feature type="transmembrane region" description="Helical" evidence="9">
    <location>
        <begin position="95"/>
        <end position="120"/>
    </location>
</feature>
<evidence type="ECO:0000256" key="8">
    <source>
        <dbReference type="ARBA" id="ARBA00023136"/>
    </source>
</evidence>
<keyword evidence="4" id="KW-1003">Cell membrane</keyword>
<comment type="subcellular location">
    <subcellularLocation>
        <location evidence="1">Cell membrane</location>
        <topology evidence="1">Multi-pass membrane protein</topology>
    </subcellularLocation>
</comment>
<dbReference type="GO" id="GO:1902600">
    <property type="term" value="P:proton transmembrane transport"/>
    <property type="evidence" value="ECO:0007669"/>
    <property type="project" value="InterPro"/>
</dbReference>
<feature type="transmembrane region" description="Helical" evidence="9">
    <location>
        <begin position="6"/>
        <end position="30"/>
    </location>
</feature>
<dbReference type="InterPro" id="IPR038770">
    <property type="entry name" value="Na+/solute_symporter_sf"/>
</dbReference>
<dbReference type="HOGENOM" id="CLU_005912_9_3_2"/>
<dbReference type="OrthoDB" id="11709at2157"/>
<dbReference type="GeneID" id="13037196"/>
<feature type="transmembrane region" description="Helical" evidence="9">
    <location>
        <begin position="126"/>
        <end position="146"/>
    </location>
</feature>
<keyword evidence="2" id="KW-0813">Transport</keyword>
<dbReference type="Pfam" id="PF00999">
    <property type="entry name" value="Na_H_Exchanger"/>
    <property type="match status" value="1"/>
</dbReference>
<evidence type="ECO:0000313" key="12">
    <source>
        <dbReference type="Proteomes" id="UP000006064"/>
    </source>
</evidence>